<evidence type="ECO:0000256" key="7">
    <source>
        <dbReference type="ARBA" id="ARBA00025795"/>
    </source>
</evidence>
<dbReference type="PROSITE" id="PS51405">
    <property type="entry name" value="HEME_HALOPEROXIDASE"/>
    <property type="match status" value="1"/>
</dbReference>
<name>A0ABR0SS44_9HYPO</name>
<evidence type="ECO:0000256" key="8">
    <source>
        <dbReference type="SAM" id="Phobius"/>
    </source>
</evidence>
<reference evidence="10 11" key="1">
    <citation type="submission" date="2024-01" db="EMBL/GenBank/DDBJ databases">
        <title>Complete genome of Cladobotryum mycophilum ATHUM6906.</title>
        <authorList>
            <person name="Christinaki A.C."/>
            <person name="Myridakis A.I."/>
            <person name="Kouvelis V.N."/>
        </authorList>
    </citation>
    <scope>NUCLEOTIDE SEQUENCE [LARGE SCALE GENOMIC DNA]</scope>
    <source>
        <strain evidence="10 11">ATHUM6906</strain>
    </source>
</reference>
<protein>
    <submittedName>
        <fullName evidence="10">Peroxidase stcC-like protein</fullName>
    </submittedName>
</protein>
<gene>
    <name evidence="10" type="ORF">PT974_03140</name>
</gene>
<dbReference type="EMBL" id="JAVFKD010000004">
    <property type="protein sequence ID" value="KAK5994757.1"/>
    <property type="molecule type" value="Genomic_DNA"/>
</dbReference>
<dbReference type="Pfam" id="PF01328">
    <property type="entry name" value="Peroxidase_2"/>
    <property type="match status" value="1"/>
</dbReference>
<dbReference type="PANTHER" id="PTHR33577">
    <property type="entry name" value="STERIGMATOCYSTIN BIOSYNTHESIS PEROXIDASE STCC-RELATED"/>
    <property type="match status" value="1"/>
</dbReference>
<evidence type="ECO:0000313" key="11">
    <source>
        <dbReference type="Proteomes" id="UP001338125"/>
    </source>
</evidence>
<keyword evidence="5" id="KW-0560">Oxidoreductase</keyword>
<evidence type="ECO:0000256" key="2">
    <source>
        <dbReference type="ARBA" id="ARBA00022559"/>
    </source>
</evidence>
<comment type="caution">
    <text evidence="10">The sequence shown here is derived from an EMBL/GenBank/DDBJ whole genome shotgun (WGS) entry which is preliminary data.</text>
</comment>
<dbReference type="InterPro" id="IPR000028">
    <property type="entry name" value="Chloroperoxidase"/>
</dbReference>
<keyword evidence="11" id="KW-1185">Reference proteome</keyword>
<keyword evidence="2" id="KW-0575">Peroxidase</keyword>
<evidence type="ECO:0000256" key="4">
    <source>
        <dbReference type="ARBA" id="ARBA00022723"/>
    </source>
</evidence>
<dbReference type="PANTHER" id="PTHR33577:SF9">
    <property type="entry name" value="PEROXIDASE STCC"/>
    <property type="match status" value="1"/>
</dbReference>
<evidence type="ECO:0000259" key="9">
    <source>
        <dbReference type="PROSITE" id="PS51405"/>
    </source>
</evidence>
<feature type="domain" description="Heme haloperoxidase family profile" evidence="9">
    <location>
        <begin position="75"/>
        <end position="285"/>
    </location>
</feature>
<dbReference type="InterPro" id="IPR036851">
    <property type="entry name" value="Chloroperoxidase-like_sf"/>
</dbReference>
<keyword evidence="8" id="KW-1133">Transmembrane helix</keyword>
<keyword evidence="8" id="KW-0812">Transmembrane</keyword>
<accession>A0ABR0SS44</accession>
<dbReference type="Proteomes" id="UP001338125">
    <property type="component" value="Unassembled WGS sequence"/>
</dbReference>
<dbReference type="Gene3D" id="1.10.489.10">
    <property type="entry name" value="Chloroperoxidase-like"/>
    <property type="match status" value="1"/>
</dbReference>
<evidence type="ECO:0000256" key="5">
    <source>
        <dbReference type="ARBA" id="ARBA00023002"/>
    </source>
</evidence>
<sequence length="339" mass="36253">MSTTIQELLHNSTQLNSTKSQASFLQAFYNTYKMKNLFASLAVVSSLSSVGLALPQLPLPLPLPLRPILNPLDPRFHNFVPPGPGDSRSPCPGLNSLANHGFLPHDGRNITLTSLIIGAFQGLGVSPEISIAAGGGELAKSKRLAAFDLHELSDHGFIEHDCSYAREDSSIGNNNDFNATTWSVPLGALMSFSHISPAVIGKAKAARVRDNMKRNPKQECGARALAFGALENGMVLAVLGGNPPLQWLRTFMEEERLPSDQGWTPSLLLDDGPVAVTWGVESLVGEPDLVENLGSTIIQSPADLLKIVFPVKEFDMSFIESVITGAGFSSLGLGKLLGM</sequence>
<organism evidence="10 11">
    <name type="scientific">Cladobotryum mycophilum</name>
    <dbReference type="NCBI Taxonomy" id="491253"/>
    <lineage>
        <taxon>Eukaryota</taxon>
        <taxon>Fungi</taxon>
        <taxon>Dikarya</taxon>
        <taxon>Ascomycota</taxon>
        <taxon>Pezizomycotina</taxon>
        <taxon>Sordariomycetes</taxon>
        <taxon>Hypocreomycetidae</taxon>
        <taxon>Hypocreales</taxon>
        <taxon>Hypocreaceae</taxon>
        <taxon>Cladobotryum</taxon>
    </lineage>
</organism>
<evidence type="ECO:0000313" key="10">
    <source>
        <dbReference type="EMBL" id="KAK5994757.1"/>
    </source>
</evidence>
<evidence type="ECO:0000256" key="1">
    <source>
        <dbReference type="ARBA" id="ARBA00001970"/>
    </source>
</evidence>
<keyword evidence="3" id="KW-0349">Heme</keyword>
<feature type="transmembrane region" description="Helical" evidence="8">
    <location>
        <begin position="37"/>
        <end position="57"/>
    </location>
</feature>
<dbReference type="SUPFAM" id="SSF47571">
    <property type="entry name" value="Cloroperoxidase"/>
    <property type="match status" value="1"/>
</dbReference>
<keyword evidence="8" id="KW-0472">Membrane</keyword>
<keyword evidence="6" id="KW-0408">Iron</keyword>
<comment type="cofactor">
    <cofactor evidence="1">
        <name>heme b</name>
        <dbReference type="ChEBI" id="CHEBI:60344"/>
    </cofactor>
</comment>
<keyword evidence="4" id="KW-0479">Metal-binding</keyword>
<evidence type="ECO:0000256" key="6">
    <source>
        <dbReference type="ARBA" id="ARBA00023004"/>
    </source>
</evidence>
<evidence type="ECO:0000256" key="3">
    <source>
        <dbReference type="ARBA" id="ARBA00022617"/>
    </source>
</evidence>
<proteinExistence type="inferred from homology"/>
<comment type="similarity">
    <text evidence="7">Belongs to the chloroperoxidase family.</text>
</comment>